<proteinExistence type="predicted"/>
<dbReference type="Pfam" id="PF13505">
    <property type="entry name" value="OMP_b-brl"/>
    <property type="match status" value="1"/>
</dbReference>
<feature type="chain" id="PRO_5030744606" evidence="2">
    <location>
        <begin position="23"/>
        <end position="180"/>
    </location>
</feature>
<keyword evidence="1 2" id="KW-0732">Signal</keyword>
<reference evidence="4 5" key="1">
    <citation type="submission" date="2020-08" db="EMBL/GenBank/DDBJ databases">
        <title>Genomic Encyclopedia of Type Strains, Phase IV (KMG-IV): sequencing the most valuable type-strain genomes for metagenomic binning, comparative biology and taxonomic classification.</title>
        <authorList>
            <person name="Goeker M."/>
        </authorList>
    </citation>
    <scope>NUCLEOTIDE SEQUENCE [LARGE SCALE GENOMIC DNA]</scope>
    <source>
        <strain evidence="4 5">DSM 29348</strain>
    </source>
</reference>
<dbReference type="Gene3D" id="2.40.160.20">
    <property type="match status" value="1"/>
</dbReference>
<dbReference type="Proteomes" id="UP000552757">
    <property type="component" value="Unassembled WGS sequence"/>
</dbReference>
<evidence type="ECO:0000313" key="5">
    <source>
        <dbReference type="Proteomes" id="UP000552757"/>
    </source>
</evidence>
<accession>A0A7W6GN18</accession>
<feature type="domain" description="Outer membrane protein beta-barrel" evidence="3">
    <location>
        <begin position="10"/>
        <end position="180"/>
    </location>
</feature>
<keyword evidence="5" id="KW-1185">Reference proteome</keyword>
<dbReference type="InterPro" id="IPR011250">
    <property type="entry name" value="OMP/PagP_B-barrel"/>
</dbReference>
<gene>
    <name evidence="4" type="ORF">GGR44_001515</name>
</gene>
<evidence type="ECO:0000259" key="3">
    <source>
        <dbReference type="Pfam" id="PF13505"/>
    </source>
</evidence>
<organism evidence="4 5">
    <name type="scientific">Sphingobium fontiphilum</name>
    <dbReference type="NCBI Taxonomy" id="944425"/>
    <lineage>
        <taxon>Bacteria</taxon>
        <taxon>Pseudomonadati</taxon>
        <taxon>Pseudomonadota</taxon>
        <taxon>Alphaproteobacteria</taxon>
        <taxon>Sphingomonadales</taxon>
        <taxon>Sphingomonadaceae</taxon>
        <taxon>Sphingobium</taxon>
    </lineage>
</organism>
<evidence type="ECO:0000256" key="2">
    <source>
        <dbReference type="SAM" id="SignalP"/>
    </source>
</evidence>
<sequence>MKTVIFAAVAAAAVAVSAPAMAQDAASFSGPRAEVLAGYDSLDTNSNGLGTPDGVLYGLGLGYDFQAGGAVFGVEAEIADSTAKRTVAGVDVDAARDIYVGGRVGFVIGDKALAYAKVGYTNARIETDGFGGDNGDGIRAGLGLEYKLGGNMFVKGEYRYSNYEGDVERNQVVAGLGIRF</sequence>
<dbReference type="RefSeq" id="WP_183954965.1">
    <property type="nucleotide sequence ID" value="NZ_JACIEB010000003.1"/>
</dbReference>
<feature type="signal peptide" evidence="2">
    <location>
        <begin position="1"/>
        <end position="22"/>
    </location>
</feature>
<comment type="caution">
    <text evidence="4">The sequence shown here is derived from an EMBL/GenBank/DDBJ whole genome shotgun (WGS) entry which is preliminary data.</text>
</comment>
<dbReference type="AlphaFoldDB" id="A0A7W6GN18"/>
<dbReference type="InterPro" id="IPR027385">
    <property type="entry name" value="Beta-barrel_OMP"/>
</dbReference>
<name>A0A7W6GN18_9SPHN</name>
<dbReference type="SUPFAM" id="SSF56925">
    <property type="entry name" value="OMPA-like"/>
    <property type="match status" value="1"/>
</dbReference>
<evidence type="ECO:0000313" key="4">
    <source>
        <dbReference type="EMBL" id="MBB3981856.1"/>
    </source>
</evidence>
<dbReference type="EMBL" id="JACIEB010000003">
    <property type="protein sequence ID" value="MBB3981856.1"/>
    <property type="molecule type" value="Genomic_DNA"/>
</dbReference>
<evidence type="ECO:0000256" key="1">
    <source>
        <dbReference type="ARBA" id="ARBA00022729"/>
    </source>
</evidence>
<protein>
    <submittedName>
        <fullName evidence="4">Outer membrane immunogenic protein</fullName>
    </submittedName>
</protein>